<accession>A0ABW2JI60</accession>
<proteinExistence type="predicted"/>
<organism evidence="2 3">
    <name type="scientific">Streptomyces monticola</name>
    <dbReference type="NCBI Taxonomy" id="2666263"/>
    <lineage>
        <taxon>Bacteria</taxon>
        <taxon>Bacillati</taxon>
        <taxon>Actinomycetota</taxon>
        <taxon>Actinomycetes</taxon>
        <taxon>Kitasatosporales</taxon>
        <taxon>Streptomycetaceae</taxon>
        <taxon>Streptomyces</taxon>
    </lineage>
</organism>
<dbReference type="PROSITE" id="PS51257">
    <property type="entry name" value="PROKAR_LIPOPROTEIN"/>
    <property type="match status" value="1"/>
</dbReference>
<dbReference type="EMBL" id="JBHTCF010000004">
    <property type="protein sequence ID" value="MFC7305256.1"/>
    <property type="molecule type" value="Genomic_DNA"/>
</dbReference>
<dbReference type="Proteomes" id="UP001596523">
    <property type="component" value="Unassembled WGS sequence"/>
</dbReference>
<reference evidence="3" key="1">
    <citation type="journal article" date="2019" name="Int. J. Syst. Evol. Microbiol.">
        <title>The Global Catalogue of Microorganisms (GCM) 10K type strain sequencing project: providing services to taxonomists for standard genome sequencing and annotation.</title>
        <authorList>
            <consortium name="The Broad Institute Genomics Platform"/>
            <consortium name="The Broad Institute Genome Sequencing Center for Infectious Disease"/>
            <person name="Wu L."/>
            <person name="Ma J."/>
        </authorList>
    </citation>
    <scope>NUCLEOTIDE SEQUENCE [LARGE SCALE GENOMIC DNA]</scope>
    <source>
        <strain evidence="3">SYNS20</strain>
    </source>
</reference>
<keyword evidence="3" id="KW-1185">Reference proteome</keyword>
<protein>
    <recommendedName>
        <fullName evidence="4">Lipoprotein</fullName>
    </recommendedName>
</protein>
<evidence type="ECO:0000256" key="1">
    <source>
        <dbReference type="SAM" id="MobiDB-lite"/>
    </source>
</evidence>
<evidence type="ECO:0000313" key="2">
    <source>
        <dbReference type="EMBL" id="MFC7305256.1"/>
    </source>
</evidence>
<evidence type="ECO:0000313" key="3">
    <source>
        <dbReference type="Proteomes" id="UP001596523"/>
    </source>
</evidence>
<sequence>MKVQSRFALAGGLLAAGALLTLTGCDNGAKKGQDTPSTPPASTAPSKSAEQRGRETGRDAEEKGREIGREAEKKGREAGREAEEKAREKAREAEQKGRETGEKWREYGESHRG</sequence>
<gene>
    <name evidence="2" type="ORF">ACFQVC_13610</name>
</gene>
<name>A0ABW2JI60_9ACTN</name>
<feature type="compositionally biased region" description="Basic and acidic residues" evidence="1">
    <location>
        <begin position="49"/>
        <end position="113"/>
    </location>
</feature>
<feature type="region of interest" description="Disordered" evidence="1">
    <location>
        <begin position="24"/>
        <end position="113"/>
    </location>
</feature>
<comment type="caution">
    <text evidence="2">The sequence shown here is derived from an EMBL/GenBank/DDBJ whole genome shotgun (WGS) entry which is preliminary data.</text>
</comment>
<evidence type="ECO:0008006" key="4">
    <source>
        <dbReference type="Google" id="ProtNLM"/>
    </source>
</evidence>
<dbReference type="RefSeq" id="WP_381830485.1">
    <property type="nucleotide sequence ID" value="NZ_JBHTCF010000004.1"/>
</dbReference>